<dbReference type="EMBL" id="JACEFO010002150">
    <property type="protein sequence ID" value="KAF8677086.1"/>
    <property type="molecule type" value="Genomic_DNA"/>
</dbReference>
<keyword evidence="3" id="KW-0808">Transferase</keyword>
<keyword evidence="5" id="KW-0805">Transcription regulation</keyword>
<dbReference type="SMART" id="SM01250">
    <property type="entry name" value="KAT11"/>
    <property type="match status" value="1"/>
</dbReference>
<evidence type="ECO:0000259" key="9">
    <source>
        <dbReference type="PROSITE" id="PS51727"/>
    </source>
</evidence>
<dbReference type="GO" id="GO:0045944">
    <property type="term" value="P:positive regulation of transcription by RNA polymerase II"/>
    <property type="evidence" value="ECO:0007669"/>
    <property type="project" value="TreeGrafter"/>
</dbReference>
<comment type="caution">
    <text evidence="10">The sequence shown here is derived from an EMBL/GenBank/DDBJ whole genome shotgun (WGS) entry which is preliminary data.</text>
</comment>
<dbReference type="AlphaFoldDB" id="A0A835E972"/>
<dbReference type="GO" id="GO:0003713">
    <property type="term" value="F:transcription coactivator activity"/>
    <property type="evidence" value="ECO:0007669"/>
    <property type="project" value="TreeGrafter"/>
</dbReference>
<dbReference type="GO" id="GO:0005667">
    <property type="term" value="C:transcription regulator complex"/>
    <property type="evidence" value="ECO:0007669"/>
    <property type="project" value="TreeGrafter"/>
</dbReference>
<protein>
    <recommendedName>
        <fullName evidence="2">histone acetyltransferase</fullName>
        <ecNumber evidence="2">2.3.1.48</ecNumber>
    </recommendedName>
</protein>
<dbReference type="GO" id="GO:0005634">
    <property type="term" value="C:nucleus"/>
    <property type="evidence" value="ECO:0007669"/>
    <property type="project" value="UniProtKB-SubCell"/>
</dbReference>
<dbReference type="GO" id="GO:0004402">
    <property type="term" value="F:histone acetyltransferase activity"/>
    <property type="evidence" value="ECO:0007669"/>
    <property type="project" value="InterPro"/>
</dbReference>
<evidence type="ECO:0000313" key="11">
    <source>
        <dbReference type="Proteomes" id="UP000636709"/>
    </source>
</evidence>
<evidence type="ECO:0000256" key="2">
    <source>
        <dbReference type="ARBA" id="ARBA00013184"/>
    </source>
</evidence>
<comment type="subcellular location">
    <subcellularLocation>
        <location evidence="1">Nucleus</location>
    </subcellularLocation>
</comment>
<evidence type="ECO:0000256" key="7">
    <source>
        <dbReference type="ARBA" id="ARBA00023242"/>
    </source>
</evidence>
<evidence type="ECO:0000256" key="6">
    <source>
        <dbReference type="ARBA" id="ARBA00023163"/>
    </source>
</evidence>
<keyword evidence="6" id="KW-0804">Transcription</keyword>
<feature type="domain" description="CBP/p300-type HAT" evidence="9">
    <location>
        <begin position="1"/>
        <end position="321"/>
    </location>
</feature>
<dbReference type="PROSITE" id="PS51727">
    <property type="entry name" value="CBP_P300_HAT"/>
    <property type="match status" value="1"/>
</dbReference>
<keyword evidence="7" id="KW-0539">Nucleus</keyword>
<evidence type="ECO:0000256" key="3">
    <source>
        <dbReference type="ARBA" id="ARBA00022679"/>
    </source>
</evidence>
<dbReference type="PANTHER" id="PTHR13808:SF1">
    <property type="entry name" value="HISTONE ACETYLTRANSFERASE"/>
    <property type="match status" value="1"/>
</dbReference>
<evidence type="ECO:0000256" key="4">
    <source>
        <dbReference type="ARBA" id="ARBA00022853"/>
    </source>
</evidence>
<dbReference type="Pfam" id="PF08214">
    <property type="entry name" value="HAT_KAT11"/>
    <property type="match status" value="1"/>
</dbReference>
<dbReference type="GO" id="GO:0000123">
    <property type="term" value="C:histone acetyltransferase complex"/>
    <property type="evidence" value="ECO:0007669"/>
    <property type="project" value="TreeGrafter"/>
</dbReference>
<dbReference type="EC" id="2.3.1.48" evidence="2"/>
<gene>
    <name evidence="10" type="ORF">HU200_046549</name>
</gene>
<dbReference type="PANTHER" id="PTHR13808">
    <property type="entry name" value="CBP/P300-RELATED"/>
    <property type="match status" value="1"/>
</dbReference>
<sequence length="321" mass="36843">MRKQKNGRNDGGHAEYTCPNCYVDEVKCGLRKPLPQSAVLGAKDLPRTVLSDHIEDRLFKRLKQEKQDRAAAAGKDIDEAVLLFQKIEGVEVCLFGMYIQEFGAECSFPNQRCIYLSFLDSVKYFRPEIKTVSGEALSTFVYHEILIGYLEYSKLRGFTSCYIWACPPLKGDDYILHCHPEIQKTLKSDKLREWFLSMLRKASKEEVVVELKNLYDHFFITMGECKAKVTAARLPYFDGDYWPGVAEEMISQLWQEEDDRKLQKKSKAKEIIKKRALESSGNTDLSGNASKDALLMQKVKYFFDLCVLLTNALYYGGSLHM</sequence>
<dbReference type="InterPro" id="IPR013178">
    <property type="entry name" value="Histone_AcTrfase_Rtt109/CBP"/>
</dbReference>
<dbReference type="GO" id="GO:0031490">
    <property type="term" value="F:chromatin DNA binding"/>
    <property type="evidence" value="ECO:0007669"/>
    <property type="project" value="TreeGrafter"/>
</dbReference>
<dbReference type="Proteomes" id="UP000636709">
    <property type="component" value="Unassembled WGS sequence"/>
</dbReference>
<dbReference type="OrthoDB" id="899at2759"/>
<keyword evidence="11" id="KW-1185">Reference proteome</keyword>
<name>A0A835E972_9POAL</name>
<evidence type="ECO:0000313" key="10">
    <source>
        <dbReference type="EMBL" id="KAF8677086.1"/>
    </source>
</evidence>
<comment type="catalytic activity">
    <reaction evidence="8">
        <text>L-lysyl-[protein] + acetyl-CoA = N(6)-acetyl-L-lysyl-[protein] + CoA + H(+)</text>
        <dbReference type="Rhea" id="RHEA:45948"/>
        <dbReference type="Rhea" id="RHEA-COMP:9752"/>
        <dbReference type="Rhea" id="RHEA-COMP:10731"/>
        <dbReference type="ChEBI" id="CHEBI:15378"/>
        <dbReference type="ChEBI" id="CHEBI:29969"/>
        <dbReference type="ChEBI" id="CHEBI:57287"/>
        <dbReference type="ChEBI" id="CHEBI:57288"/>
        <dbReference type="ChEBI" id="CHEBI:61930"/>
        <dbReference type="EC" id="2.3.1.48"/>
    </reaction>
</comment>
<proteinExistence type="predicted"/>
<organism evidence="10 11">
    <name type="scientific">Digitaria exilis</name>
    <dbReference type="NCBI Taxonomy" id="1010633"/>
    <lineage>
        <taxon>Eukaryota</taxon>
        <taxon>Viridiplantae</taxon>
        <taxon>Streptophyta</taxon>
        <taxon>Embryophyta</taxon>
        <taxon>Tracheophyta</taxon>
        <taxon>Spermatophyta</taxon>
        <taxon>Magnoliopsida</taxon>
        <taxon>Liliopsida</taxon>
        <taxon>Poales</taxon>
        <taxon>Poaceae</taxon>
        <taxon>PACMAD clade</taxon>
        <taxon>Panicoideae</taxon>
        <taxon>Panicodae</taxon>
        <taxon>Paniceae</taxon>
        <taxon>Anthephorinae</taxon>
        <taxon>Digitaria</taxon>
    </lineage>
</organism>
<accession>A0A835E972</accession>
<keyword evidence="4" id="KW-0156">Chromatin regulator</keyword>
<reference evidence="10" key="1">
    <citation type="submission" date="2020-07" db="EMBL/GenBank/DDBJ databases">
        <title>Genome sequence and genetic diversity analysis of an under-domesticated orphan crop, white fonio (Digitaria exilis).</title>
        <authorList>
            <person name="Bennetzen J.L."/>
            <person name="Chen S."/>
            <person name="Ma X."/>
            <person name="Wang X."/>
            <person name="Yssel A.E.J."/>
            <person name="Chaluvadi S.R."/>
            <person name="Johnson M."/>
            <person name="Gangashetty P."/>
            <person name="Hamidou F."/>
            <person name="Sanogo M.D."/>
            <person name="Zwaenepoel A."/>
            <person name="Wallace J."/>
            <person name="Van De Peer Y."/>
            <person name="Van Deynze A."/>
        </authorList>
    </citation>
    <scope>NUCLEOTIDE SEQUENCE</scope>
    <source>
        <tissue evidence="10">Leaves</tissue>
    </source>
</reference>
<evidence type="ECO:0000256" key="8">
    <source>
        <dbReference type="ARBA" id="ARBA00048017"/>
    </source>
</evidence>
<dbReference type="InterPro" id="IPR031162">
    <property type="entry name" value="CBP_P300_HAT"/>
</dbReference>
<evidence type="ECO:0000256" key="1">
    <source>
        <dbReference type="ARBA" id="ARBA00004123"/>
    </source>
</evidence>
<evidence type="ECO:0000256" key="5">
    <source>
        <dbReference type="ARBA" id="ARBA00023015"/>
    </source>
</evidence>